<dbReference type="SMART" id="SM00921">
    <property type="entry name" value="MHC_II_beta"/>
    <property type="match status" value="1"/>
</dbReference>
<dbReference type="PANTHER" id="PTHR19944">
    <property type="entry name" value="MHC CLASS II-RELATED"/>
    <property type="match status" value="1"/>
</dbReference>
<dbReference type="GO" id="GO:0002250">
    <property type="term" value="P:adaptive immune response"/>
    <property type="evidence" value="ECO:0007669"/>
    <property type="project" value="UniProtKB-KW"/>
</dbReference>
<keyword evidence="3" id="KW-0391">Immunity</keyword>
<reference evidence="11" key="1">
    <citation type="submission" date="2019-10" db="EMBL/GenBank/DDBJ databases">
        <title>Bird 10,000 Genomes (B10K) Project - Family phase.</title>
        <authorList>
            <person name="Zhang G."/>
        </authorList>
    </citation>
    <scope>NUCLEOTIDE SEQUENCE</scope>
    <source>
        <strain evidence="11">B10K-IZ-033-78</strain>
        <tissue evidence="11">Muscle</tissue>
    </source>
</reference>
<dbReference type="AlphaFoldDB" id="A0A850VMA2"/>
<feature type="non-terminal residue" evidence="11">
    <location>
        <position position="98"/>
    </location>
</feature>
<dbReference type="FunFam" id="3.10.320.10:FF:000001">
    <property type="entry name" value="HLA class II histocompatibility antigen, DRB1-1 beta chain"/>
    <property type="match status" value="1"/>
</dbReference>
<keyword evidence="12" id="KW-1185">Reference proteome</keyword>
<dbReference type="InterPro" id="IPR000353">
    <property type="entry name" value="MHC_II_b_N"/>
</dbReference>
<proteinExistence type="predicted"/>
<feature type="domain" description="MHC class II beta chain N-terminal" evidence="10">
    <location>
        <begin position="18"/>
        <end position="92"/>
    </location>
</feature>
<evidence type="ECO:0000256" key="2">
    <source>
        <dbReference type="ARBA" id="ARBA00022692"/>
    </source>
</evidence>
<evidence type="ECO:0000256" key="8">
    <source>
        <dbReference type="ARBA" id="ARBA00023180"/>
    </source>
</evidence>
<dbReference type="Proteomes" id="UP000640999">
    <property type="component" value="Unassembled WGS sequence"/>
</dbReference>
<accession>A0A850VMA2</accession>
<evidence type="ECO:0000259" key="10">
    <source>
        <dbReference type="SMART" id="SM00921"/>
    </source>
</evidence>
<evidence type="ECO:0000256" key="4">
    <source>
        <dbReference type="ARBA" id="ARBA00022989"/>
    </source>
</evidence>
<keyword evidence="5" id="KW-1064">Adaptive immunity</keyword>
<dbReference type="InterPro" id="IPR050160">
    <property type="entry name" value="MHC/Immunoglobulin"/>
</dbReference>
<evidence type="ECO:0000313" key="11">
    <source>
        <dbReference type="EMBL" id="NWH42558.1"/>
    </source>
</evidence>
<dbReference type="PANTHER" id="PTHR19944:SF99">
    <property type="entry name" value="HLA CLASS II HISTOCOMPATIBILITY ANTIGEN, DRB1 BETA CHAIN"/>
    <property type="match status" value="1"/>
</dbReference>
<comment type="caution">
    <text evidence="11">The sequence shown here is derived from an EMBL/GenBank/DDBJ whole genome shotgun (WGS) entry which is preliminary data.</text>
</comment>
<gene>
    <name evidence="11" type="primary">H2eb1_1</name>
    <name evidence="11" type="ORF">CHLHAR_R14805</name>
</gene>
<keyword evidence="8" id="KW-0325">Glycoprotein</keyword>
<evidence type="ECO:0000256" key="7">
    <source>
        <dbReference type="ARBA" id="ARBA00023157"/>
    </source>
</evidence>
<keyword evidence="6" id="KW-0472">Membrane</keyword>
<dbReference type="GO" id="GO:0042613">
    <property type="term" value="C:MHC class II protein complex"/>
    <property type="evidence" value="ECO:0007669"/>
    <property type="project" value="UniProtKB-KW"/>
</dbReference>
<comment type="subcellular location">
    <subcellularLocation>
        <location evidence="1">Membrane</location>
        <topology evidence="1">Single-pass type I membrane protein</topology>
    </subcellularLocation>
</comment>
<dbReference type="InterPro" id="IPR011162">
    <property type="entry name" value="MHC_I/II-like_Ag-recog"/>
</dbReference>
<evidence type="ECO:0000256" key="3">
    <source>
        <dbReference type="ARBA" id="ARBA00022859"/>
    </source>
</evidence>
<dbReference type="InterPro" id="IPR014745">
    <property type="entry name" value="MHC_II_a/b_N"/>
</dbReference>
<evidence type="ECO:0000313" key="12">
    <source>
        <dbReference type="Proteomes" id="UP000640999"/>
    </source>
</evidence>
<keyword evidence="9" id="KW-0491">MHC II</keyword>
<keyword evidence="7" id="KW-1015">Disulfide bond</keyword>
<name>A0A850VMA2_9CORV</name>
<dbReference type="OrthoDB" id="10043043at2759"/>
<dbReference type="EMBL" id="WEIW01012072">
    <property type="protein sequence ID" value="NWH42558.1"/>
    <property type="molecule type" value="Genomic_DNA"/>
</dbReference>
<dbReference type="Pfam" id="PF00969">
    <property type="entry name" value="MHC_II_beta"/>
    <property type="match status" value="1"/>
</dbReference>
<protein>
    <submittedName>
        <fullName evidence="11">HB2J protein</fullName>
    </submittedName>
</protein>
<organism evidence="11 12">
    <name type="scientific">Chloropsis hardwickii</name>
    <dbReference type="NCBI Taxonomy" id="667144"/>
    <lineage>
        <taxon>Eukaryota</taxon>
        <taxon>Metazoa</taxon>
        <taxon>Chordata</taxon>
        <taxon>Craniata</taxon>
        <taxon>Vertebrata</taxon>
        <taxon>Euteleostomi</taxon>
        <taxon>Archelosauria</taxon>
        <taxon>Archosauria</taxon>
        <taxon>Dinosauria</taxon>
        <taxon>Saurischia</taxon>
        <taxon>Theropoda</taxon>
        <taxon>Coelurosauria</taxon>
        <taxon>Aves</taxon>
        <taxon>Neognathae</taxon>
        <taxon>Neoaves</taxon>
        <taxon>Telluraves</taxon>
        <taxon>Australaves</taxon>
        <taxon>Passeriformes</taxon>
        <taxon>Corvoidea</taxon>
        <taxon>Irenidae</taxon>
        <taxon>Chloropsis</taxon>
    </lineage>
</organism>
<evidence type="ECO:0000256" key="9">
    <source>
        <dbReference type="ARBA" id="ARBA00023182"/>
    </source>
</evidence>
<dbReference type="GO" id="GO:0002504">
    <property type="term" value="P:antigen processing and presentation of peptide or polysaccharide antigen via MHC class II"/>
    <property type="evidence" value="ECO:0007669"/>
    <property type="project" value="UniProtKB-KW"/>
</dbReference>
<keyword evidence="4" id="KW-1133">Transmembrane helix</keyword>
<dbReference type="SUPFAM" id="SSF54452">
    <property type="entry name" value="MHC antigen-recognition domain"/>
    <property type="match status" value="1"/>
</dbReference>
<evidence type="ECO:0000256" key="5">
    <source>
        <dbReference type="ARBA" id="ARBA00023130"/>
    </source>
</evidence>
<sequence length="98" mass="11590">PPELCPALTGVFQELLKDECHYTNGTEQVKFVQRLIYNRQEYAMFDSDVGLFVGFTPRGERDARYWNSQPEILEYRSTAVDWFCRHNYPIFSPFGTER</sequence>
<evidence type="ECO:0000256" key="1">
    <source>
        <dbReference type="ARBA" id="ARBA00004479"/>
    </source>
</evidence>
<keyword evidence="2" id="KW-0812">Transmembrane</keyword>
<evidence type="ECO:0000256" key="6">
    <source>
        <dbReference type="ARBA" id="ARBA00023136"/>
    </source>
</evidence>
<feature type="non-terminal residue" evidence="11">
    <location>
        <position position="1"/>
    </location>
</feature>
<dbReference type="Gene3D" id="3.10.320.10">
    <property type="entry name" value="Class II Histocompatibility Antigen, M Beta Chain, Chain B, domain 1"/>
    <property type="match status" value="1"/>
</dbReference>